<dbReference type="Pfam" id="PF08031">
    <property type="entry name" value="BBE"/>
    <property type="match status" value="1"/>
</dbReference>
<dbReference type="InterPro" id="IPR016166">
    <property type="entry name" value="FAD-bd_PCMH"/>
</dbReference>
<evidence type="ECO:0000313" key="8">
    <source>
        <dbReference type="Proteomes" id="UP001597119"/>
    </source>
</evidence>
<dbReference type="Proteomes" id="UP001597119">
    <property type="component" value="Unassembled WGS sequence"/>
</dbReference>
<dbReference type="Gene3D" id="3.40.462.20">
    <property type="match status" value="1"/>
</dbReference>
<dbReference type="PANTHER" id="PTHR42973">
    <property type="entry name" value="BINDING OXIDOREDUCTASE, PUTATIVE (AFU_ORTHOLOGUE AFUA_1G17690)-RELATED"/>
    <property type="match status" value="1"/>
</dbReference>
<dbReference type="Pfam" id="PF01565">
    <property type="entry name" value="FAD_binding_4"/>
    <property type="match status" value="1"/>
</dbReference>
<dbReference type="SUPFAM" id="SSF56176">
    <property type="entry name" value="FAD-binding/transporter-associated domain-like"/>
    <property type="match status" value="1"/>
</dbReference>
<accession>A0ABD6C689</accession>
<evidence type="ECO:0000256" key="2">
    <source>
        <dbReference type="ARBA" id="ARBA00005466"/>
    </source>
</evidence>
<keyword evidence="8" id="KW-1185">Reference proteome</keyword>
<sequence length="473" mass="51501">MKSTGEPETEQIEHLPEGDEQTLRASLAGTLVTPEDEAYDEARQVWNGMIDKFPAAIARCTGTADVVAAVEFARDHDLLPAVRGGGHNVSGNATCNGGLVIDLSEMDGVHVDRREQTVRAEGGATLGDVDRETQLHGLATPLGVVSQTGIGGLTLSGGMGHLRREYGLASDNLRSAEVVTADGEVRTASEEADSDLLWALKGGGGNFGVVTSLEYDLHPISPDVFALFVWYHGDDGRDALHGFREWAADAPREASVLPFTAHVPDIEEFPEAAWGEPAVVFLGCYDGSEDEATETFEPLRSLAEPIADLSGAMDYTELQTMLDEDYPDGLRYYWKSVFLTDLTDAVIDQMIDHGLASPSKLSTVDVWHLGGAIADPDQDETAFWHRDKPYLLNYEANWEDPADDDENVAWVREGIETARDLAVAGGQYGNFPGFNEDPAQILFGDNYARLSALKALYDPDNLFRRNQNITPNQ</sequence>
<evidence type="ECO:0000256" key="1">
    <source>
        <dbReference type="ARBA" id="ARBA00001974"/>
    </source>
</evidence>
<dbReference type="AlphaFoldDB" id="A0ABD6C689"/>
<organism evidence="7 8">
    <name type="scientific">Halorientalis brevis</name>
    <dbReference type="NCBI Taxonomy" id="1126241"/>
    <lineage>
        <taxon>Archaea</taxon>
        <taxon>Methanobacteriati</taxon>
        <taxon>Methanobacteriota</taxon>
        <taxon>Stenosarchaea group</taxon>
        <taxon>Halobacteria</taxon>
        <taxon>Halobacteriales</taxon>
        <taxon>Haloarculaceae</taxon>
        <taxon>Halorientalis</taxon>
    </lineage>
</organism>
<comment type="similarity">
    <text evidence="2">Belongs to the oxygen-dependent FAD-linked oxidoreductase family.</text>
</comment>
<dbReference type="InterPro" id="IPR012951">
    <property type="entry name" value="BBE"/>
</dbReference>
<dbReference type="InterPro" id="IPR016167">
    <property type="entry name" value="FAD-bd_PCMH_sub1"/>
</dbReference>
<dbReference type="InterPro" id="IPR050416">
    <property type="entry name" value="FAD-linked_Oxidoreductase"/>
</dbReference>
<evidence type="ECO:0000256" key="4">
    <source>
        <dbReference type="ARBA" id="ARBA00022827"/>
    </source>
</evidence>
<evidence type="ECO:0000259" key="6">
    <source>
        <dbReference type="PROSITE" id="PS51387"/>
    </source>
</evidence>
<keyword evidence="4" id="KW-0274">FAD</keyword>
<evidence type="ECO:0000256" key="3">
    <source>
        <dbReference type="ARBA" id="ARBA00022630"/>
    </source>
</evidence>
<dbReference type="GO" id="GO:0016491">
    <property type="term" value="F:oxidoreductase activity"/>
    <property type="evidence" value="ECO:0007669"/>
    <property type="project" value="UniProtKB-KW"/>
</dbReference>
<comment type="cofactor">
    <cofactor evidence="1">
        <name>FAD</name>
        <dbReference type="ChEBI" id="CHEBI:57692"/>
    </cofactor>
</comment>
<dbReference type="InterPro" id="IPR036318">
    <property type="entry name" value="FAD-bd_PCMH-like_sf"/>
</dbReference>
<name>A0ABD6C689_9EURY</name>
<proteinExistence type="inferred from homology"/>
<keyword evidence="3" id="KW-0285">Flavoprotein</keyword>
<dbReference type="Gene3D" id="3.30.43.10">
    <property type="entry name" value="Uridine Diphospho-n-acetylenolpyruvylglucosamine Reductase, domain 2"/>
    <property type="match status" value="1"/>
</dbReference>
<keyword evidence="5" id="KW-0560">Oxidoreductase</keyword>
<evidence type="ECO:0000256" key="5">
    <source>
        <dbReference type="ARBA" id="ARBA00023002"/>
    </source>
</evidence>
<dbReference type="EMBL" id="JBHUDJ010000001">
    <property type="protein sequence ID" value="MFD1585681.1"/>
    <property type="molecule type" value="Genomic_DNA"/>
</dbReference>
<protein>
    <submittedName>
        <fullName evidence="7">FAD-binding oxidoreductase</fullName>
    </submittedName>
</protein>
<feature type="domain" description="FAD-binding PCMH-type" evidence="6">
    <location>
        <begin position="50"/>
        <end position="220"/>
    </location>
</feature>
<gene>
    <name evidence="7" type="ORF">ACFR9U_01700</name>
</gene>
<dbReference type="PROSITE" id="PS51387">
    <property type="entry name" value="FAD_PCMH"/>
    <property type="match status" value="1"/>
</dbReference>
<dbReference type="Gene3D" id="3.30.465.10">
    <property type="match status" value="1"/>
</dbReference>
<evidence type="ECO:0000313" key="7">
    <source>
        <dbReference type="EMBL" id="MFD1585681.1"/>
    </source>
</evidence>
<dbReference type="InterPro" id="IPR016169">
    <property type="entry name" value="FAD-bd_PCMH_sub2"/>
</dbReference>
<dbReference type="RefSeq" id="WP_247377320.1">
    <property type="nucleotide sequence ID" value="NZ_JALLGV010000003.1"/>
</dbReference>
<dbReference type="InterPro" id="IPR006094">
    <property type="entry name" value="Oxid_FAD_bind_N"/>
</dbReference>
<comment type="caution">
    <text evidence="7">The sequence shown here is derived from an EMBL/GenBank/DDBJ whole genome shotgun (WGS) entry which is preliminary data.</text>
</comment>
<reference evidence="7 8" key="1">
    <citation type="journal article" date="2019" name="Int. J. Syst. Evol. Microbiol.">
        <title>The Global Catalogue of Microorganisms (GCM) 10K type strain sequencing project: providing services to taxonomists for standard genome sequencing and annotation.</title>
        <authorList>
            <consortium name="The Broad Institute Genomics Platform"/>
            <consortium name="The Broad Institute Genome Sequencing Center for Infectious Disease"/>
            <person name="Wu L."/>
            <person name="Ma J."/>
        </authorList>
    </citation>
    <scope>NUCLEOTIDE SEQUENCE [LARGE SCALE GENOMIC DNA]</scope>
    <source>
        <strain evidence="7 8">CGMCC 1.12125</strain>
    </source>
</reference>
<dbReference type="PANTHER" id="PTHR42973:SF39">
    <property type="entry name" value="FAD-BINDING PCMH-TYPE DOMAIN-CONTAINING PROTEIN"/>
    <property type="match status" value="1"/>
</dbReference>